<dbReference type="PANTHER" id="PTHR14969">
    <property type="entry name" value="SPHINGOSINE-1-PHOSPHATE PHOSPHOHYDROLASE"/>
    <property type="match status" value="1"/>
</dbReference>
<dbReference type="Gene3D" id="1.20.144.10">
    <property type="entry name" value="Phosphatidic acid phosphatase type 2/haloperoxidase"/>
    <property type="match status" value="1"/>
</dbReference>
<feature type="chain" id="PRO_5035177823" evidence="2">
    <location>
        <begin position="25"/>
        <end position="330"/>
    </location>
</feature>
<reference evidence="4" key="1">
    <citation type="submission" date="2020-12" db="EMBL/GenBank/DDBJ databases">
        <title>Geomonas sp. Red875, isolated from river sediment.</title>
        <authorList>
            <person name="Xu Z."/>
            <person name="Zhang Z."/>
            <person name="Masuda Y."/>
            <person name="Itoh H."/>
            <person name="Senoo K."/>
        </authorList>
    </citation>
    <scope>NUCLEOTIDE SEQUENCE</scope>
    <source>
        <strain evidence="4">Red875</strain>
    </source>
</reference>
<feature type="signal peptide" evidence="2">
    <location>
        <begin position="1"/>
        <end position="24"/>
    </location>
</feature>
<dbReference type="EMBL" id="JAEMHM010000003">
    <property type="protein sequence ID" value="MBJ6723961.1"/>
    <property type="molecule type" value="Genomic_DNA"/>
</dbReference>
<protein>
    <submittedName>
        <fullName evidence="4">Phosphatase PAP2 family protein</fullName>
    </submittedName>
</protein>
<keyword evidence="2" id="KW-0732">Signal</keyword>
<dbReference type="AlphaFoldDB" id="A0A8J7LXZ1"/>
<feature type="compositionally biased region" description="Low complexity" evidence="1">
    <location>
        <begin position="28"/>
        <end position="45"/>
    </location>
</feature>
<feature type="region of interest" description="Disordered" evidence="1">
    <location>
        <begin position="26"/>
        <end position="85"/>
    </location>
</feature>
<feature type="domain" description="Phosphatidic acid phosphatase type 2/haloperoxidase" evidence="3">
    <location>
        <begin position="186"/>
        <end position="299"/>
    </location>
</feature>
<keyword evidence="5" id="KW-1185">Reference proteome</keyword>
<dbReference type="Proteomes" id="UP000636888">
    <property type="component" value="Unassembled WGS sequence"/>
</dbReference>
<gene>
    <name evidence="4" type="ORF">JFN93_04490</name>
</gene>
<sequence length="330" mass="34897">MHKKWVAGLVLVVSTMSVTLPAGADSGTSPSLPAGTAAPATLAPPQENTVTPQPPEGPAPFSGKQKGAYGLDDAIPPDLKPQPDSDRINGKYLMGYLSDAGKILSAPAHFDRYDWLKVAAVGGVAGSLFLIDGKVKNFAQSHQNAVANKFATVGNDLGNPLFTLPPLGAFYLYGMLNDDVKARRTSLLALESFVISGAITDGIKILAQRHRPNTGDSPYTFDGPKLGLNNLSFASGHTTSAFSIATVIANQYADNPYVPPIAYGLATLTGLSRIYSNAHWASDTFVGGAIGYFVGKAVLSFHKEKSTPNRLTLMPSLSKEMTGMTMQYSF</sequence>
<evidence type="ECO:0000313" key="5">
    <source>
        <dbReference type="Proteomes" id="UP000636888"/>
    </source>
</evidence>
<dbReference type="PANTHER" id="PTHR14969:SF13">
    <property type="entry name" value="AT30094P"/>
    <property type="match status" value="1"/>
</dbReference>
<dbReference type="Pfam" id="PF01569">
    <property type="entry name" value="PAP2"/>
    <property type="match status" value="1"/>
</dbReference>
<accession>A0A8J7LXZ1</accession>
<evidence type="ECO:0000259" key="3">
    <source>
        <dbReference type="SMART" id="SM00014"/>
    </source>
</evidence>
<evidence type="ECO:0000256" key="2">
    <source>
        <dbReference type="SAM" id="SignalP"/>
    </source>
</evidence>
<evidence type="ECO:0000313" key="4">
    <source>
        <dbReference type="EMBL" id="MBJ6723961.1"/>
    </source>
</evidence>
<comment type="caution">
    <text evidence="4">The sequence shown here is derived from an EMBL/GenBank/DDBJ whole genome shotgun (WGS) entry which is preliminary data.</text>
</comment>
<dbReference type="SMART" id="SM00014">
    <property type="entry name" value="acidPPc"/>
    <property type="match status" value="1"/>
</dbReference>
<dbReference type="RefSeq" id="WP_199382800.1">
    <property type="nucleotide sequence ID" value="NZ_JAEMHM010000003.1"/>
</dbReference>
<proteinExistence type="predicted"/>
<dbReference type="InterPro" id="IPR036938">
    <property type="entry name" value="PAP2/HPO_sf"/>
</dbReference>
<dbReference type="CDD" id="cd03394">
    <property type="entry name" value="PAP2_like_5"/>
    <property type="match status" value="1"/>
</dbReference>
<dbReference type="SUPFAM" id="SSF48317">
    <property type="entry name" value="Acid phosphatase/Vanadium-dependent haloperoxidase"/>
    <property type="match status" value="1"/>
</dbReference>
<organism evidence="4 5">
    <name type="scientific">Geomesophilobacter sediminis</name>
    <dbReference type="NCBI Taxonomy" id="2798584"/>
    <lineage>
        <taxon>Bacteria</taxon>
        <taxon>Pseudomonadati</taxon>
        <taxon>Thermodesulfobacteriota</taxon>
        <taxon>Desulfuromonadia</taxon>
        <taxon>Geobacterales</taxon>
        <taxon>Geobacteraceae</taxon>
        <taxon>Geomesophilobacter</taxon>
    </lineage>
</organism>
<name>A0A8J7LXZ1_9BACT</name>
<evidence type="ECO:0000256" key="1">
    <source>
        <dbReference type="SAM" id="MobiDB-lite"/>
    </source>
</evidence>
<dbReference type="InterPro" id="IPR000326">
    <property type="entry name" value="PAP2/HPO"/>
</dbReference>